<sequence>MNTPTRLILASGSSIRRQLLESAGLDVETTVARIDEETIKITLIDEGHSPRDIADALAEGKARKVALKNLDAFTIGCDQTLSFKGTLISKAASRDEARDILARMRGERHILHSAAVIYHDGEPVWRHIGEVRLTMHPVSDAYLDDYLDRNWDSVRDAVGCYKLEEEGIRLFSRIDGTYFDVLGLPLTPLLSYLGQRGIIAT</sequence>
<keyword evidence="2 4" id="KW-0378">Hydrolase</keyword>
<comment type="subcellular location">
    <subcellularLocation>
        <location evidence="4">Cytoplasm</location>
    </subcellularLocation>
</comment>
<comment type="function">
    <text evidence="4">Nucleoside triphosphate pyrophosphatase. May have a dual role in cell division arrest and in preventing the incorporation of modified nucleotides into cellular nucleic acids.</text>
</comment>
<proteinExistence type="inferred from homology"/>
<comment type="caution">
    <text evidence="4">Lacks conserved residue(s) required for the propagation of feature annotation.</text>
</comment>
<dbReference type="Gene3D" id="3.90.950.10">
    <property type="match status" value="1"/>
</dbReference>
<dbReference type="SUPFAM" id="SSF52972">
    <property type="entry name" value="ITPase-like"/>
    <property type="match status" value="1"/>
</dbReference>
<keyword evidence="6" id="KW-1185">Reference proteome</keyword>
<dbReference type="HAMAP" id="MF_00528">
    <property type="entry name" value="Maf"/>
    <property type="match status" value="1"/>
</dbReference>
<dbReference type="CDD" id="cd00555">
    <property type="entry name" value="Maf"/>
    <property type="match status" value="1"/>
</dbReference>
<comment type="cofactor">
    <cofactor evidence="1 4">
        <name>a divalent metal cation</name>
        <dbReference type="ChEBI" id="CHEBI:60240"/>
    </cofactor>
</comment>
<dbReference type="PANTHER" id="PTHR43213">
    <property type="entry name" value="BIFUNCTIONAL DTTP/UTP PYROPHOSPHATASE/METHYLTRANSFERASE PROTEIN-RELATED"/>
    <property type="match status" value="1"/>
</dbReference>
<evidence type="ECO:0000313" key="5">
    <source>
        <dbReference type="EMBL" id="GAA3858531.1"/>
    </source>
</evidence>
<organism evidence="5 6">
    <name type="scientific">Celeribacter arenosi</name>
    <dbReference type="NCBI Taxonomy" id="792649"/>
    <lineage>
        <taxon>Bacteria</taxon>
        <taxon>Pseudomonadati</taxon>
        <taxon>Pseudomonadota</taxon>
        <taxon>Alphaproteobacteria</taxon>
        <taxon>Rhodobacterales</taxon>
        <taxon>Roseobacteraceae</taxon>
        <taxon>Celeribacter</taxon>
    </lineage>
</organism>
<accession>A0ABP7JXZ8</accession>
<keyword evidence="4" id="KW-0963">Cytoplasm</keyword>
<dbReference type="Pfam" id="PF02545">
    <property type="entry name" value="Maf"/>
    <property type="match status" value="1"/>
</dbReference>
<comment type="similarity">
    <text evidence="4">Belongs to the Maf family.</text>
</comment>
<name>A0ABP7JXZ8_9RHOB</name>
<comment type="catalytic activity">
    <reaction evidence="4">
        <text>a 2'-deoxyribonucleoside 5'-triphosphate + H2O = a 2'-deoxyribonucleoside 5'-phosphate + diphosphate + H(+)</text>
        <dbReference type="Rhea" id="RHEA:44644"/>
        <dbReference type="ChEBI" id="CHEBI:15377"/>
        <dbReference type="ChEBI" id="CHEBI:15378"/>
        <dbReference type="ChEBI" id="CHEBI:33019"/>
        <dbReference type="ChEBI" id="CHEBI:61560"/>
        <dbReference type="ChEBI" id="CHEBI:65317"/>
        <dbReference type="EC" id="3.6.1.9"/>
    </reaction>
</comment>
<protein>
    <recommendedName>
        <fullName evidence="4">Nucleoside triphosphate pyrophosphatase</fullName>
        <ecNumber evidence="4">3.6.1.9</ecNumber>
    </recommendedName>
    <alternativeName>
        <fullName evidence="4">Nucleotide pyrophosphatase</fullName>
        <shortName evidence="4">Nucleotide PPase</shortName>
    </alternativeName>
</protein>
<feature type="active site" description="Proton acceptor" evidence="4">
    <location>
        <position position="78"/>
    </location>
</feature>
<evidence type="ECO:0000256" key="2">
    <source>
        <dbReference type="ARBA" id="ARBA00022801"/>
    </source>
</evidence>
<keyword evidence="3 4" id="KW-0546">Nucleotide metabolism</keyword>
<dbReference type="EMBL" id="BAABDF010000003">
    <property type="protein sequence ID" value="GAA3858531.1"/>
    <property type="molecule type" value="Genomic_DNA"/>
</dbReference>
<evidence type="ECO:0000256" key="3">
    <source>
        <dbReference type="ARBA" id="ARBA00023080"/>
    </source>
</evidence>
<dbReference type="Proteomes" id="UP001399917">
    <property type="component" value="Unassembled WGS sequence"/>
</dbReference>
<dbReference type="PIRSF" id="PIRSF006305">
    <property type="entry name" value="Maf"/>
    <property type="match status" value="1"/>
</dbReference>
<evidence type="ECO:0000256" key="1">
    <source>
        <dbReference type="ARBA" id="ARBA00001968"/>
    </source>
</evidence>
<reference evidence="6" key="1">
    <citation type="journal article" date="2019" name="Int. J. Syst. Evol. Microbiol.">
        <title>The Global Catalogue of Microorganisms (GCM) 10K type strain sequencing project: providing services to taxonomists for standard genome sequencing and annotation.</title>
        <authorList>
            <consortium name="The Broad Institute Genomics Platform"/>
            <consortium name="The Broad Institute Genome Sequencing Center for Infectious Disease"/>
            <person name="Wu L."/>
            <person name="Ma J."/>
        </authorList>
    </citation>
    <scope>NUCLEOTIDE SEQUENCE [LARGE SCALE GENOMIC DNA]</scope>
    <source>
        <strain evidence="6">JCM 17190</strain>
    </source>
</reference>
<comment type="catalytic activity">
    <reaction evidence="4">
        <text>a ribonucleoside 5'-triphosphate + H2O = a ribonucleoside 5'-phosphate + diphosphate + H(+)</text>
        <dbReference type="Rhea" id="RHEA:23996"/>
        <dbReference type="ChEBI" id="CHEBI:15377"/>
        <dbReference type="ChEBI" id="CHEBI:15378"/>
        <dbReference type="ChEBI" id="CHEBI:33019"/>
        <dbReference type="ChEBI" id="CHEBI:58043"/>
        <dbReference type="ChEBI" id="CHEBI:61557"/>
        <dbReference type="EC" id="3.6.1.9"/>
    </reaction>
</comment>
<evidence type="ECO:0000313" key="6">
    <source>
        <dbReference type="Proteomes" id="UP001399917"/>
    </source>
</evidence>
<dbReference type="InterPro" id="IPR003697">
    <property type="entry name" value="Maf-like"/>
</dbReference>
<dbReference type="EC" id="3.6.1.9" evidence="4"/>
<dbReference type="RefSeq" id="WP_344843450.1">
    <property type="nucleotide sequence ID" value="NZ_BAABDF010000003.1"/>
</dbReference>
<dbReference type="PANTHER" id="PTHR43213:SF5">
    <property type="entry name" value="BIFUNCTIONAL DTTP_UTP PYROPHOSPHATASE_METHYLTRANSFERASE PROTEIN-RELATED"/>
    <property type="match status" value="1"/>
</dbReference>
<comment type="caution">
    <text evidence="5">The sequence shown here is derived from an EMBL/GenBank/DDBJ whole genome shotgun (WGS) entry which is preliminary data.</text>
</comment>
<dbReference type="InterPro" id="IPR029001">
    <property type="entry name" value="ITPase-like_fam"/>
</dbReference>
<gene>
    <name evidence="5" type="ORF">GCM10022404_06670</name>
</gene>
<evidence type="ECO:0000256" key="4">
    <source>
        <dbReference type="HAMAP-Rule" id="MF_00528"/>
    </source>
</evidence>